<gene>
    <name evidence="4" type="ORF">Fuma_02974</name>
</gene>
<dbReference type="KEGG" id="fmr:Fuma_02974"/>
<dbReference type="STRING" id="1891926.Fuma_02974"/>
<feature type="binding site" evidence="3">
    <location>
        <position position="146"/>
    </location>
    <ligand>
        <name>a divalent metal cation</name>
        <dbReference type="ChEBI" id="CHEBI:60240"/>
    </ligand>
</feature>
<dbReference type="Gene3D" id="1.20.120.450">
    <property type="entry name" value="dinb family like domain"/>
    <property type="match status" value="1"/>
</dbReference>
<dbReference type="InterPro" id="IPR034660">
    <property type="entry name" value="DinB/YfiT-like"/>
</dbReference>
<name>A0A1P8WH57_9PLAN</name>
<dbReference type="InterPro" id="IPR007837">
    <property type="entry name" value="DinB"/>
</dbReference>
<dbReference type="SUPFAM" id="SSF109854">
    <property type="entry name" value="DinB/YfiT-like putative metalloenzymes"/>
    <property type="match status" value="1"/>
</dbReference>
<dbReference type="PANTHER" id="PTHR37302:SF3">
    <property type="entry name" value="DAMAGE-INDUCIBLE PROTEIN DINB"/>
    <property type="match status" value="1"/>
</dbReference>
<dbReference type="Pfam" id="PF05163">
    <property type="entry name" value="DinB"/>
    <property type="match status" value="1"/>
</dbReference>
<dbReference type="OrthoDB" id="9811413at2"/>
<organism evidence="4 5">
    <name type="scientific">Fuerstiella marisgermanici</name>
    <dbReference type="NCBI Taxonomy" id="1891926"/>
    <lineage>
        <taxon>Bacteria</taxon>
        <taxon>Pseudomonadati</taxon>
        <taxon>Planctomycetota</taxon>
        <taxon>Planctomycetia</taxon>
        <taxon>Planctomycetales</taxon>
        <taxon>Planctomycetaceae</taxon>
        <taxon>Fuerstiella</taxon>
    </lineage>
</organism>
<sequence length="185" mass="21025">MNSTELLRRLHEHRRWANHRLLDTAEQLNHEQLHQAYPIGQGSIWKTLTHLYAAEYVWLEALTGNESPLTPGDARGKLPGNQEGEGAMASLTELRARWRELDQRWVAYLAALEPESLSETVYKNNSVSGQRLPTQRSDILIHVCTHAQYTTAQLVNMLRQAGQTDLPDVMLISMAREGSAFRPDK</sequence>
<accession>A0A1P8WH57</accession>
<proteinExistence type="inferred from homology"/>
<comment type="similarity">
    <text evidence="1">Belongs to the DinB family.</text>
</comment>
<evidence type="ECO:0000256" key="3">
    <source>
        <dbReference type="PIRSR" id="PIRSR607837-1"/>
    </source>
</evidence>
<evidence type="ECO:0000256" key="1">
    <source>
        <dbReference type="ARBA" id="ARBA00008635"/>
    </source>
</evidence>
<evidence type="ECO:0000313" key="4">
    <source>
        <dbReference type="EMBL" id="APZ93357.1"/>
    </source>
</evidence>
<dbReference type="EMBL" id="CP017641">
    <property type="protein sequence ID" value="APZ93357.1"/>
    <property type="molecule type" value="Genomic_DNA"/>
</dbReference>
<evidence type="ECO:0000313" key="5">
    <source>
        <dbReference type="Proteomes" id="UP000187735"/>
    </source>
</evidence>
<dbReference type="RefSeq" id="WP_077024828.1">
    <property type="nucleotide sequence ID" value="NZ_CP017641.1"/>
</dbReference>
<dbReference type="PANTHER" id="PTHR37302">
    <property type="entry name" value="SLR1116 PROTEIN"/>
    <property type="match status" value="1"/>
</dbReference>
<keyword evidence="5" id="KW-1185">Reference proteome</keyword>
<dbReference type="Proteomes" id="UP000187735">
    <property type="component" value="Chromosome"/>
</dbReference>
<feature type="binding site" evidence="3">
    <location>
        <position position="50"/>
    </location>
    <ligand>
        <name>a divalent metal cation</name>
        <dbReference type="ChEBI" id="CHEBI:60240"/>
    </ligand>
</feature>
<dbReference type="AlphaFoldDB" id="A0A1P8WH57"/>
<dbReference type="GO" id="GO:0046872">
    <property type="term" value="F:metal ion binding"/>
    <property type="evidence" value="ECO:0007669"/>
    <property type="project" value="UniProtKB-KW"/>
</dbReference>
<evidence type="ECO:0000256" key="2">
    <source>
        <dbReference type="ARBA" id="ARBA00022723"/>
    </source>
</evidence>
<reference evidence="4 5" key="1">
    <citation type="journal article" date="2016" name="Front. Microbiol.">
        <title>Fuerstia marisgermanicae gen. nov., sp. nov., an Unusual Member of the Phylum Planctomycetes from the German Wadden Sea.</title>
        <authorList>
            <person name="Kohn T."/>
            <person name="Heuer A."/>
            <person name="Jogler M."/>
            <person name="Vollmers J."/>
            <person name="Boedeker C."/>
            <person name="Bunk B."/>
            <person name="Rast P."/>
            <person name="Borchert D."/>
            <person name="Glockner I."/>
            <person name="Freese H.M."/>
            <person name="Klenk H.P."/>
            <person name="Overmann J."/>
            <person name="Kaster A.K."/>
            <person name="Rohde M."/>
            <person name="Wiegand S."/>
            <person name="Jogler C."/>
        </authorList>
    </citation>
    <scope>NUCLEOTIDE SEQUENCE [LARGE SCALE GENOMIC DNA]</scope>
    <source>
        <strain evidence="4 5">NH11</strain>
    </source>
</reference>
<keyword evidence="2 3" id="KW-0479">Metal-binding</keyword>
<protein>
    <submittedName>
        <fullName evidence="4">DinB family protein</fullName>
    </submittedName>
</protein>